<dbReference type="AlphaFoldDB" id="A0A7D5ZFL9"/>
<comment type="cofactor">
    <cofactor evidence="1">
        <name>Zn(2+)</name>
        <dbReference type="ChEBI" id="CHEBI:29105"/>
    </cofactor>
</comment>
<evidence type="ECO:0000256" key="1">
    <source>
        <dbReference type="ARBA" id="ARBA00001947"/>
    </source>
</evidence>
<sequence>MELNLIQNIAVWALPVLFAITAHEAAHAYAAKRFGDPTAFLMGRMTFNPLKHIDPIGTVVLPLICVLLPGGFLFGYAKPVPVNFNALRNPKRDMRWVAAAGPLANLAMALLWALVLRFAMGALDGNSFQLPLALMAQAGIQINVVLMVLNLLPIPPLDGGRILVSLLPRDLARLVSQIEPYGIFILIALVLVPGLLSSIMSPFIHLVMRLVSVVL</sequence>
<keyword evidence="5 15" id="KW-0645">Protease</keyword>
<feature type="transmembrane region" description="Helical" evidence="13">
    <location>
        <begin position="96"/>
        <end position="120"/>
    </location>
</feature>
<dbReference type="PANTHER" id="PTHR35864:SF1">
    <property type="entry name" value="ZINC METALLOPROTEASE YWHC-RELATED"/>
    <property type="match status" value="1"/>
</dbReference>
<evidence type="ECO:0000256" key="11">
    <source>
        <dbReference type="ARBA" id="ARBA00023049"/>
    </source>
</evidence>
<feature type="domain" description="Peptidase M50" evidence="14">
    <location>
        <begin position="133"/>
        <end position="191"/>
    </location>
</feature>
<name>A0A7D5ZFL9_9NEIS</name>
<evidence type="ECO:0000256" key="7">
    <source>
        <dbReference type="ARBA" id="ARBA00022723"/>
    </source>
</evidence>
<proteinExistence type="inferred from homology"/>
<feature type="domain" description="Peptidase M50" evidence="14">
    <location>
        <begin position="14"/>
        <end position="121"/>
    </location>
</feature>
<evidence type="ECO:0000256" key="2">
    <source>
        <dbReference type="ARBA" id="ARBA00004651"/>
    </source>
</evidence>
<feature type="transmembrane region" description="Helical" evidence="13">
    <location>
        <begin position="132"/>
        <end position="152"/>
    </location>
</feature>
<evidence type="ECO:0000259" key="14">
    <source>
        <dbReference type="Pfam" id="PF02163"/>
    </source>
</evidence>
<dbReference type="Proteomes" id="UP000510822">
    <property type="component" value="Chromosome"/>
</dbReference>
<evidence type="ECO:0000256" key="12">
    <source>
        <dbReference type="ARBA" id="ARBA00023136"/>
    </source>
</evidence>
<dbReference type="PANTHER" id="PTHR35864">
    <property type="entry name" value="ZINC METALLOPROTEASE MJ0611-RELATED"/>
    <property type="match status" value="1"/>
</dbReference>
<evidence type="ECO:0000256" key="13">
    <source>
        <dbReference type="SAM" id="Phobius"/>
    </source>
</evidence>
<evidence type="ECO:0000256" key="4">
    <source>
        <dbReference type="ARBA" id="ARBA00022475"/>
    </source>
</evidence>
<comment type="subcellular location">
    <subcellularLocation>
        <location evidence="2">Cell membrane</location>
        <topology evidence="2">Multi-pass membrane protein</topology>
    </subcellularLocation>
</comment>
<dbReference type="KEGG" id="cfon:HZU75_15035"/>
<comment type="similarity">
    <text evidence="3">Belongs to the peptidase M50B family.</text>
</comment>
<keyword evidence="16" id="KW-1185">Reference proteome</keyword>
<dbReference type="CDD" id="cd06158">
    <property type="entry name" value="S2P-M50_like_1"/>
    <property type="match status" value="1"/>
</dbReference>
<evidence type="ECO:0000313" key="16">
    <source>
        <dbReference type="Proteomes" id="UP000510822"/>
    </source>
</evidence>
<keyword evidence="12 13" id="KW-0472">Membrane</keyword>
<dbReference type="GO" id="GO:0046872">
    <property type="term" value="F:metal ion binding"/>
    <property type="evidence" value="ECO:0007669"/>
    <property type="project" value="UniProtKB-KW"/>
</dbReference>
<keyword evidence="8" id="KW-0378">Hydrolase</keyword>
<dbReference type="GO" id="GO:0005886">
    <property type="term" value="C:plasma membrane"/>
    <property type="evidence" value="ECO:0007669"/>
    <property type="project" value="UniProtKB-SubCell"/>
</dbReference>
<evidence type="ECO:0000256" key="3">
    <source>
        <dbReference type="ARBA" id="ARBA00007931"/>
    </source>
</evidence>
<accession>A0A7D5ZFL9</accession>
<keyword evidence="11" id="KW-0482">Metalloprotease</keyword>
<dbReference type="InterPro" id="IPR008915">
    <property type="entry name" value="Peptidase_M50"/>
</dbReference>
<evidence type="ECO:0000256" key="5">
    <source>
        <dbReference type="ARBA" id="ARBA00022670"/>
    </source>
</evidence>
<evidence type="ECO:0000256" key="10">
    <source>
        <dbReference type="ARBA" id="ARBA00022989"/>
    </source>
</evidence>
<keyword evidence="10 13" id="KW-1133">Transmembrane helix</keyword>
<evidence type="ECO:0000313" key="15">
    <source>
        <dbReference type="EMBL" id="QLI82726.1"/>
    </source>
</evidence>
<evidence type="ECO:0000256" key="8">
    <source>
        <dbReference type="ARBA" id="ARBA00022801"/>
    </source>
</evidence>
<keyword evidence="7" id="KW-0479">Metal-binding</keyword>
<dbReference type="RefSeq" id="WP_180306802.1">
    <property type="nucleotide sequence ID" value="NZ_CP058952.1"/>
</dbReference>
<dbReference type="GO" id="GO:0008237">
    <property type="term" value="F:metallopeptidase activity"/>
    <property type="evidence" value="ECO:0007669"/>
    <property type="project" value="UniProtKB-KW"/>
</dbReference>
<keyword evidence="4" id="KW-1003">Cell membrane</keyword>
<reference evidence="15 16" key="1">
    <citation type="journal article" date="2016" name="Int. J. Syst. Evol. Microbiol.">
        <title>Chitinibacter fontanus sp. nov., isolated from a spring.</title>
        <authorList>
            <person name="Sheu S.Y."/>
            <person name="Li Y.S."/>
            <person name="Young C.C."/>
            <person name="Chen W.M."/>
        </authorList>
    </citation>
    <scope>NUCLEOTIDE SEQUENCE [LARGE SCALE GENOMIC DNA]</scope>
    <source>
        <strain evidence="15 16">STM-7</strain>
    </source>
</reference>
<keyword evidence="9" id="KW-0862">Zinc</keyword>
<gene>
    <name evidence="15" type="ORF">HZU75_15035</name>
</gene>
<evidence type="ECO:0000256" key="6">
    <source>
        <dbReference type="ARBA" id="ARBA00022692"/>
    </source>
</evidence>
<dbReference type="InterPro" id="IPR044537">
    <property type="entry name" value="Rip2-like"/>
</dbReference>
<dbReference type="Pfam" id="PF02163">
    <property type="entry name" value="Peptidase_M50"/>
    <property type="match status" value="2"/>
</dbReference>
<dbReference type="GO" id="GO:0006508">
    <property type="term" value="P:proteolysis"/>
    <property type="evidence" value="ECO:0007669"/>
    <property type="project" value="UniProtKB-KW"/>
</dbReference>
<feature type="transmembrane region" description="Helical" evidence="13">
    <location>
        <begin position="183"/>
        <end position="208"/>
    </location>
</feature>
<organism evidence="15 16">
    <name type="scientific">Chitinibacter fontanus</name>
    <dbReference type="NCBI Taxonomy" id="1737446"/>
    <lineage>
        <taxon>Bacteria</taxon>
        <taxon>Pseudomonadati</taxon>
        <taxon>Pseudomonadota</taxon>
        <taxon>Betaproteobacteria</taxon>
        <taxon>Neisseriales</taxon>
        <taxon>Chitinibacteraceae</taxon>
        <taxon>Chitinibacter</taxon>
    </lineage>
</organism>
<protein>
    <submittedName>
        <fullName evidence="15">Site-2 protease family protein</fullName>
    </submittedName>
</protein>
<keyword evidence="6 13" id="KW-0812">Transmembrane</keyword>
<dbReference type="EMBL" id="CP058952">
    <property type="protein sequence ID" value="QLI82726.1"/>
    <property type="molecule type" value="Genomic_DNA"/>
</dbReference>
<evidence type="ECO:0000256" key="9">
    <source>
        <dbReference type="ARBA" id="ARBA00022833"/>
    </source>
</evidence>
<dbReference type="InterPro" id="IPR052348">
    <property type="entry name" value="Metallopeptidase_M50B"/>
</dbReference>
<feature type="transmembrane region" description="Helical" evidence="13">
    <location>
        <begin position="52"/>
        <end position="76"/>
    </location>
</feature>